<dbReference type="Gene3D" id="3.40.1440.60">
    <property type="entry name" value="PriA, 3(prime) DNA-binding domain"/>
    <property type="match status" value="1"/>
</dbReference>
<feature type="binding site" evidence="8">
    <location>
        <position position="401"/>
    </location>
    <ligand>
        <name>Zn(2+)</name>
        <dbReference type="ChEBI" id="CHEBI:29105"/>
        <label>1</label>
    </ligand>
</feature>
<evidence type="ECO:0000256" key="2">
    <source>
        <dbReference type="ARBA" id="ARBA00022705"/>
    </source>
</evidence>
<dbReference type="EMBL" id="SISG01000001">
    <property type="protein sequence ID" value="TBN56748.1"/>
    <property type="molecule type" value="Genomic_DNA"/>
</dbReference>
<dbReference type="RefSeq" id="WP_130980858.1">
    <property type="nucleotide sequence ID" value="NZ_SISG01000001.1"/>
</dbReference>
<dbReference type="GO" id="GO:0008270">
    <property type="term" value="F:zinc ion binding"/>
    <property type="evidence" value="ECO:0007669"/>
    <property type="project" value="UniProtKB-UniRule"/>
</dbReference>
<keyword evidence="2 8" id="KW-0235">DNA replication</keyword>
<feature type="binding site" evidence="8">
    <location>
        <position position="437"/>
    </location>
    <ligand>
        <name>Zn(2+)</name>
        <dbReference type="ChEBI" id="CHEBI:29105"/>
        <label>1</label>
    </ligand>
</feature>
<dbReference type="Gene3D" id="3.40.50.300">
    <property type="entry name" value="P-loop containing nucleotide triphosphate hydrolases"/>
    <property type="match status" value="1"/>
</dbReference>
<comment type="cofactor">
    <cofactor evidence="8">
        <name>Zn(2+)</name>
        <dbReference type="ChEBI" id="CHEBI:29105"/>
    </cofactor>
    <text evidence="8">Binds 2 zinc ions per subunit.</text>
</comment>
<dbReference type="GO" id="GO:0043138">
    <property type="term" value="F:3'-5' DNA helicase activity"/>
    <property type="evidence" value="ECO:0007669"/>
    <property type="project" value="TreeGrafter"/>
</dbReference>
<feature type="binding site" evidence="8">
    <location>
        <position position="440"/>
    </location>
    <ligand>
        <name>Zn(2+)</name>
        <dbReference type="ChEBI" id="CHEBI:29105"/>
        <label>1</label>
    </ligand>
</feature>
<evidence type="ECO:0000313" key="10">
    <source>
        <dbReference type="EMBL" id="TBN56748.1"/>
    </source>
</evidence>
<accession>A0A4Q9GSZ1</accession>
<comment type="subunit">
    <text evidence="8">Component of the replication restart primosome.</text>
</comment>
<dbReference type="Proteomes" id="UP000294194">
    <property type="component" value="Unassembled WGS sequence"/>
</dbReference>
<dbReference type="PANTHER" id="PTHR30580">
    <property type="entry name" value="PRIMOSOMAL PROTEIN N"/>
    <property type="match status" value="1"/>
</dbReference>
<name>A0A4Q9GSZ1_9MICO</name>
<evidence type="ECO:0000256" key="3">
    <source>
        <dbReference type="ARBA" id="ARBA00022723"/>
    </source>
</evidence>
<dbReference type="InterPro" id="IPR042115">
    <property type="entry name" value="PriA_3primeBD_sf"/>
</dbReference>
<dbReference type="GO" id="GO:1990077">
    <property type="term" value="C:primosome complex"/>
    <property type="evidence" value="ECO:0007669"/>
    <property type="project" value="UniProtKB-UniRule"/>
</dbReference>
<dbReference type="HAMAP" id="MF_00983">
    <property type="entry name" value="PriA"/>
    <property type="match status" value="1"/>
</dbReference>
<comment type="caution">
    <text evidence="8">As this protein does not have any detectable helicase domains, it probably does not have helicase activity.</text>
</comment>
<keyword evidence="6 8" id="KW-0067">ATP-binding</keyword>
<comment type="function">
    <text evidence="8">Initiates the restart of stalled replication forks, which reloads the replicative helicase on sites other than the origin of replication. Recognizes and binds to abandoned replication forks and remodels them to uncover a helicase loading site. Promotes assembly of the primosome at these replication forks.</text>
</comment>
<evidence type="ECO:0000313" key="11">
    <source>
        <dbReference type="Proteomes" id="UP000294194"/>
    </source>
</evidence>
<comment type="similarity">
    <text evidence="8">Belongs to the helicase family. PriA subfamily.</text>
</comment>
<sequence length="675" mass="71426">MPEATEAFDLGLPGAVDLSTRPVARVLLDSPLPQLDRLFDYGIPEELLAAAIPGVRVRVPLRSAGRVADGYLIELGVAGDYQGVLSEIEEVVSSVPVLTPEVWALARKAADRAAGNASDIVRLAVPKRAVRVEKAYLARGDDPQLPPVLARPIAGYPAGVIEGALASGSRLAVEAIPLVAEASVGVWVGHWAVTMAATAAATVAAGKTAILVVPDYRDQEQLTAALAGVVPIERIVRLDARQPNPERYRAFLRCLEPSGPLVIIGNRSAVYAPAAHLGLIALWDDGDPLHAEQLSPYVHARDAALLRQEQQGCALMFFGHSRSTEVERLVEVGWLTAVRTAPAVRPHIIPTSQMDSTDPLARQARIPTSAWREAKAGLEHGPVLVQVSRPGYAPRLACEDCRRSARCQRCEGPLGQKSATATPACSWCGALAVNWVCSNCEGTKLRLVGSGAGRTAEDLGRAFPGVRIIVADGERPILSVGPEPALVIATRGAEPIAAGGYRAVLLLDGESMVARESLRVGEDCLRWWSNASALAARRAPIVLVGVGGALATTLATWNQAEYARSELGDRRSLRFPPAVRVATLTGTIDAVADAIGAVEVEPLDVLGPVDTGGGSVRTIVRFDYNAGSTIASGLRAEVVRNATKRRRPVPGKGFAGPVPPSLKVRFDDVEPFLES</sequence>
<evidence type="ECO:0000256" key="4">
    <source>
        <dbReference type="ARBA" id="ARBA00022741"/>
    </source>
</evidence>
<evidence type="ECO:0000256" key="8">
    <source>
        <dbReference type="HAMAP-Rule" id="MF_00983"/>
    </source>
</evidence>
<proteinExistence type="inferred from homology"/>
<dbReference type="GO" id="GO:0006302">
    <property type="term" value="P:double-strand break repair"/>
    <property type="evidence" value="ECO:0007669"/>
    <property type="project" value="InterPro"/>
</dbReference>
<evidence type="ECO:0000256" key="1">
    <source>
        <dbReference type="ARBA" id="ARBA00022515"/>
    </source>
</evidence>
<dbReference type="InterPro" id="IPR005259">
    <property type="entry name" value="PriA"/>
</dbReference>
<keyword evidence="4 8" id="KW-0547">Nucleotide-binding</keyword>
<dbReference type="InterPro" id="IPR041222">
    <property type="entry name" value="PriA_3primeBD"/>
</dbReference>
<feature type="binding site" evidence="8">
    <location>
        <position position="428"/>
    </location>
    <ligand>
        <name>Zn(2+)</name>
        <dbReference type="ChEBI" id="CHEBI:29105"/>
        <label>2</label>
    </ligand>
</feature>
<dbReference type="GO" id="GO:0005524">
    <property type="term" value="F:ATP binding"/>
    <property type="evidence" value="ECO:0007669"/>
    <property type="project" value="UniProtKB-UniRule"/>
</dbReference>
<dbReference type="PANTHER" id="PTHR30580:SF0">
    <property type="entry name" value="PRIMOSOMAL PROTEIN N"/>
    <property type="match status" value="1"/>
</dbReference>
<protein>
    <recommendedName>
        <fullName evidence="8">Probable replication restart protein PriA</fullName>
    </recommendedName>
    <alternativeName>
        <fullName evidence="8">Putative ATP-dependent DNA helicase PriA</fullName>
    </alternativeName>
</protein>
<feature type="binding site" evidence="8">
    <location>
        <position position="398"/>
    </location>
    <ligand>
        <name>Zn(2+)</name>
        <dbReference type="ChEBI" id="CHEBI:29105"/>
        <label>1</label>
    </ligand>
</feature>
<dbReference type="Pfam" id="PF17764">
    <property type="entry name" value="PriA_3primeBD"/>
    <property type="match status" value="1"/>
</dbReference>
<dbReference type="GO" id="GO:0006270">
    <property type="term" value="P:DNA replication initiation"/>
    <property type="evidence" value="ECO:0007669"/>
    <property type="project" value="TreeGrafter"/>
</dbReference>
<keyword evidence="1 8" id="KW-0639">Primosome</keyword>
<organism evidence="10 11">
    <name type="scientific">Glaciihabitans arcticus</name>
    <dbReference type="NCBI Taxonomy" id="2668039"/>
    <lineage>
        <taxon>Bacteria</taxon>
        <taxon>Bacillati</taxon>
        <taxon>Actinomycetota</taxon>
        <taxon>Actinomycetes</taxon>
        <taxon>Micrococcales</taxon>
        <taxon>Microbacteriaceae</taxon>
        <taxon>Glaciihabitans</taxon>
    </lineage>
</organism>
<evidence type="ECO:0000256" key="5">
    <source>
        <dbReference type="ARBA" id="ARBA00022833"/>
    </source>
</evidence>
<evidence type="ECO:0000259" key="9">
    <source>
        <dbReference type="Pfam" id="PF17764"/>
    </source>
</evidence>
<keyword evidence="3 8" id="KW-0479">Metal-binding</keyword>
<dbReference type="AlphaFoldDB" id="A0A4Q9GSZ1"/>
<evidence type="ECO:0000256" key="7">
    <source>
        <dbReference type="ARBA" id="ARBA00023125"/>
    </source>
</evidence>
<keyword evidence="5 8" id="KW-0862">Zinc</keyword>
<feature type="binding site" evidence="8">
    <location>
        <position position="407"/>
    </location>
    <ligand>
        <name>Zn(2+)</name>
        <dbReference type="ChEBI" id="CHEBI:29105"/>
        <label>2</label>
    </ligand>
</feature>
<comment type="caution">
    <text evidence="10">The sequence shown here is derived from an EMBL/GenBank/DDBJ whole genome shotgun (WGS) entry which is preliminary data.</text>
</comment>
<reference evidence="11" key="1">
    <citation type="submission" date="2019-02" db="EMBL/GenBank/DDBJ databases">
        <title>Glaciihabitans arcticus sp. nov., a psychrotolerant bacterium isolated from polar soil.</title>
        <authorList>
            <person name="Dahal R.H."/>
        </authorList>
    </citation>
    <scope>NUCLEOTIDE SEQUENCE [LARGE SCALE GENOMIC DNA]</scope>
    <source>
        <strain evidence="11">RP-3-7</strain>
    </source>
</reference>
<feature type="binding site" evidence="8">
    <location>
        <position position="410"/>
    </location>
    <ligand>
        <name>Zn(2+)</name>
        <dbReference type="ChEBI" id="CHEBI:29105"/>
        <label>2</label>
    </ligand>
</feature>
<feature type="binding site" evidence="8">
    <location>
        <position position="425"/>
    </location>
    <ligand>
        <name>Zn(2+)</name>
        <dbReference type="ChEBI" id="CHEBI:29105"/>
        <label>2</label>
    </ligand>
</feature>
<dbReference type="GO" id="GO:0003677">
    <property type="term" value="F:DNA binding"/>
    <property type="evidence" value="ECO:0007669"/>
    <property type="project" value="UniProtKB-UniRule"/>
</dbReference>
<dbReference type="NCBIfam" id="NF011453">
    <property type="entry name" value="PRK14873.1-3"/>
    <property type="match status" value="1"/>
</dbReference>
<keyword evidence="11" id="KW-1185">Reference proteome</keyword>
<dbReference type="GO" id="GO:0006310">
    <property type="term" value="P:DNA recombination"/>
    <property type="evidence" value="ECO:0007669"/>
    <property type="project" value="InterPro"/>
</dbReference>
<evidence type="ECO:0000256" key="6">
    <source>
        <dbReference type="ARBA" id="ARBA00022840"/>
    </source>
</evidence>
<keyword evidence="7 8" id="KW-0238">DNA-binding</keyword>
<dbReference type="GO" id="GO:0006269">
    <property type="term" value="P:DNA replication, synthesis of primer"/>
    <property type="evidence" value="ECO:0007669"/>
    <property type="project" value="UniProtKB-KW"/>
</dbReference>
<feature type="domain" description="Primosomal protein N' 3' DNA-binding" evidence="9">
    <location>
        <begin position="25"/>
        <end position="126"/>
    </location>
</feature>
<dbReference type="InterPro" id="IPR027417">
    <property type="entry name" value="P-loop_NTPase"/>
</dbReference>
<gene>
    <name evidence="8" type="primary">priA</name>
    <name evidence="10" type="ORF">EYE40_04665</name>
</gene>